<dbReference type="Proteomes" id="UP000439986">
    <property type="component" value="Unassembled WGS sequence"/>
</dbReference>
<accession>A0A844DE06</accession>
<dbReference type="RefSeq" id="WP_154360753.1">
    <property type="nucleotide sequence ID" value="NZ_WKJL01000028.1"/>
</dbReference>
<gene>
    <name evidence="1" type="ORF">GJ698_25915</name>
</gene>
<name>A0A844DE06_9BURK</name>
<dbReference type="EMBL" id="WKJL01000028">
    <property type="protein sequence ID" value="MRW87512.1"/>
    <property type="molecule type" value="Genomic_DNA"/>
</dbReference>
<proteinExistence type="predicted"/>
<sequence>MDYMDQPSAGGVVGRSKRRHSRLTIIAVVASSIGLTGCSSKPDDSDIKTSLANEFQCPILEVNDVKKTDGAELGNHSYEVSYTFEVALKGGASAAQKLLPELAVLNERLERGRLQHDRAANIAATSGNPAPLAAVVDRATDEVMTVRKRLAEIQPCELPNARFAIERIRAAAKPKADAPDEGVPVGLVMRGTSAMIKAESGWRFAEPPRFDINAEKVSRDSSVHMPQPSPLWTEFSQREGAFIAKVPSAEQCNFVEADPKTGQRWWQCSFGTADTNMDVWFAKLSGTNANGSVDLDAKVKDIAERHNEQVSDLKPVKWGAVDAAEFTGKSAEEVRKVRLFVAGQYEVQAIASVVPGRKPNFSEMRQFIEGVKPTSISD</sequence>
<comment type="caution">
    <text evidence="1">The sequence shown here is derived from an EMBL/GenBank/DDBJ whole genome shotgun (WGS) entry which is preliminary data.</text>
</comment>
<reference evidence="1 2" key="1">
    <citation type="submission" date="2019-11" db="EMBL/GenBank/DDBJ databases">
        <title>Novel species isolated from a subtropical stream in China.</title>
        <authorList>
            <person name="Lu H."/>
        </authorList>
    </citation>
    <scope>NUCLEOTIDE SEQUENCE [LARGE SCALE GENOMIC DNA]</scope>
    <source>
        <strain evidence="1 2">FT26W</strain>
    </source>
</reference>
<organism evidence="1 2">
    <name type="scientific">Duganella aquatilis</name>
    <dbReference type="NCBI Taxonomy" id="2666082"/>
    <lineage>
        <taxon>Bacteria</taxon>
        <taxon>Pseudomonadati</taxon>
        <taxon>Pseudomonadota</taxon>
        <taxon>Betaproteobacteria</taxon>
        <taxon>Burkholderiales</taxon>
        <taxon>Oxalobacteraceae</taxon>
        <taxon>Telluria group</taxon>
        <taxon>Duganella</taxon>
    </lineage>
</organism>
<dbReference type="AlphaFoldDB" id="A0A844DE06"/>
<keyword evidence="2" id="KW-1185">Reference proteome</keyword>
<evidence type="ECO:0000313" key="2">
    <source>
        <dbReference type="Proteomes" id="UP000439986"/>
    </source>
</evidence>
<protein>
    <submittedName>
        <fullName evidence="1">Uncharacterized protein</fullName>
    </submittedName>
</protein>
<evidence type="ECO:0000313" key="1">
    <source>
        <dbReference type="EMBL" id="MRW87512.1"/>
    </source>
</evidence>